<evidence type="ECO:0000313" key="2">
    <source>
        <dbReference type="EMBL" id="ERL56984.1"/>
    </source>
</evidence>
<feature type="chain" id="PRO_5004655732" description="Lipoprotein" evidence="1">
    <location>
        <begin position="19"/>
        <end position="234"/>
    </location>
</feature>
<reference evidence="2 3" key="1">
    <citation type="journal article" date="2013" name="Genome Announc.">
        <title>Draft Genome Sequence of Psychrobacter aquaticus Strain CMS 56T, Isolated from a Cyanobacterial Mat Sample Collected from Water Bodies in the McMurdo Dry Valley Region of Antarctica.</title>
        <authorList>
            <person name="Reddy G.S."/>
            <person name="Ara S."/>
            <person name="Singh A."/>
            <person name="Kumar Pinnaka A."/>
            <person name="Shivaji S."/>
        </authorList>
    </citation>
    <scope>NUCLEOTIDE SEQUENCE [LARGE SCALE GENOMIC DNA]</scope>
    <source>
        <strain evidence="2 3">CMS 56</strain>
    </source>
</reference>
<organism evidence="2 3">
    <name type="scientific">Psychrobacter aquaticus CMS 56</name>
    <dbReference type="NCBI Taxonomy" id="1354303"/>
    <lineage>
        <taxon>Bacteria</taxon>
        <taxon>Pseudomonadati</taxon>
        <taxon>Pseudomonadota</taxon>
        <taxon>Gammaproteobacteria</taxon>
        <taxon>Moraxellales</taxon>
        <taxon>Moraxellaceae</taxon>
        <taxon>Psychrobacter</taxon>
    </lineage>
</organism>
<dbReference type="Proteomes" id="UP000016761">
    <property type="component" value="Unassembled WGS sequence"/>
</dbReference>
<comment type="caution">
    <text evidence="2">The sequence shown here is derived from an EMBL/GenBank/DDBJ whole genome shotgun (WGS) entry which is preliminary data.</text>
</comment>
<dbReference type="OrthoDB" id="6656718at2"/>
<accession>U4TE25</accession>
<evidence type="ECO:0000313" key="3">
    <source>
        <dbReference type="Proteomes" id="UP000016761"/>
    </source>
</evidence>
<dbReference type="STRING" id="1354303.M917_0181"/>
<dbReference type="AlphaFoldDB" id="U4TE25"/>
<evidence type="ECO:0000256" key="1">
    <source>
        <dbReference type="SAM" id="SignalP"/>
    </source>
</evidence>
<evidence type="ECO:0008006" key="4">
    <source>
        <dbReference type="Google" id="ProtNLM"/>
    </source>
</evidence>
<sequence>MKTLGLCVAAGLSLSACATGMNGGTAGNTNQNNVVTQYPIEAAMLNIYTKERSQKLAAVGGNQSASADIQVTPKGNMVFNNKPVQAAEVNTINKVNNQITNQSVAINYFTLNPLVFHGFTDSTGKYSLSNQTTTIPKMATVGASSKLITENVYSDRSMSKKIGTYNQDWSLTRDTNNTAWFCIETSGNLLLNYDSTGTSSECYKINARGDILASKVTVSQPTADGTKTVTFTSK</sequence>
<proteinExistence type="predicted"/>
<dbReference type="PATRIC" id="fig|1354303.4.peg.182"/>
<feature type="signal peptide" evidence="1">
    <location>
        <begin position="1"/>
        <end position="18"/>
    </location>
</feature>
<keyword evidence="1" id="KW-0732">Signal</keyword>
<dbReference type="RefSeq" id="WP_021812857.1">
    <property type="nucleotide sequence ID" value="NZ_AUSW01000006.1"/>
</dbReference>
<keyword evidence="3" id="KW-1185">Reference proteome</keyword>
<dbReference type="EMBL" id="AUSW01000006">
    <property type="protein sequence ID" value="ERL56984.1"/>
    <property type="molecule type" value="Genomic_DNA"/>
</dbReference>
<gene>
    <name evidence="2" type="ORF">M917_0181</name>
</gene>
<name>U4TE25_9GAMM</name>
<protein>
    <recommendedName>
        <fullName evidence="4">Lipoprotein</fullName>
    </recommendedName>
</protein>
<dbReference type="PROSITE" id="PS51257">
    <property type="entry name" value="PROKAR_LIPOPROTEIN"/>
    <property type="match status" value="1"/>
</dbReference>